<feature type="domain" description="Zinc finger CGNR" evidence="1">
    <location>
        <begin position="152"/>
        <end position="191"/>
    </location>
</feature>
<sequence length="196" mass="21441">MDTQVLPREPVPVRLMNTIWADRKGIHDALADVDDLRSWLTAVDGAAIQLPAGARLGRSELAAFRVLRDALRRLAALVTEDARPAAAASDIELAVTKVNEAVASGNTWPQLSLRRGNFERQSAGSATPAMRSLSTIATEAIELFAGEDRALLRACYAPGCVLYFVKNHPRRDWCSTSCGNRARAARHYRRHHGAES</sequence>
<dbReference type="InterPro" id="IPR010852">
    <property type="entry name" value="ABATE"/>
</dbReference>
<dbReference type="AlphaFoldDB" id="A0A4R6KMK1"/>
<evidence type="ECO:0000313" key="2">
    <source>
        <dbReference type="EMBL" id="TDO51270.1"/>
    </source>
</evidence>
<protein>
    <submittedName>
        <fullName evidence="2">CGNR zinc finger protein</fullName>
    </submittedName>
</protein>
<dbReference type="Pfam" id="PF07336">
    <property type="entry name" value="ABATE"/>
    <property type="match status" value="1"/>
</dbReference>
<dbReference type="EMBL" id="SNWQ01000003">
    <property type="protein sequence ID" value="TDO51270.1"/>
    <property type="molecule type" value="Genomic_DNA"/>
</dbReference>
<dbReference type="RefSeq" id="WP_133799243.1">
    <property type="nucleotide sequence ID" value="NZ_SNWQ01000003.1"/>
</dbReference>
<dbReference type="PANTHER" id="PTHR35525:SF3">
    <property type="entry name" value="BLL6575 PROTEIN"/>
    <property type="match status" value="1"/>
</dbReference>
<dbReference type="InterPro" id="IPR023286">
    <property type="entry name" value="ABATE_dom_sf"/>
</dbReference>
<organism evidence="2 3">
    <name type="scientific">Kribbella caucasensis</name>
    <dbReference type="NCBI Taxonomy" id="2512215"/>
    <lineage>
        <taxon>Bacteria</taxon>
        <taxon>Bacillati</taxon>
        <taxon>Actinomycetota</taxon>
        <taxon>Actinomycetes</taxon>
        <taxon>Propionibacteriales</taxon>
        <taxon>Kribbellaceae</taxon>
        <taxon>Kribbella</taxon>
    </lineage>
</organism>
<dbReference type="InterPro" id="IPR021005">
    <property type="entry name" value="Znf_CGNR"/>
</dbReference>
<dbReference type="Pfam" id="PF11706">
    <property type="entry name" value="zf-CGNR"/>
    <property type="match status" value="1"/>
</dbReference>
<name>A0A4R6KMK1_9ACTN</name>
<dbReference type="OrthoDB" id="3211108at2"/>
<keyword evidence="3" id="KW-1185">Reference proteome</keyword>
<reference evidence="2 3" key="1">
    <citation type="submission" date="2019-03" db="EMBL/GenBank/DDBJ databases">
        <title>Genomic Encyclopedia of Type Strains, Phase III (KMG-III): the genomes of soil and plant-associated and newly described type strains.</title>
        <authorList>
            <person name="Whitman W."/>
        </authorList>
    </citation>
    <scope>NUCLEOTIDE SEQUENCE [LARGE SCALE GENOMIC DNA]</scope>
    <source>
        <strain evidence="2 3">VKM Ac-2527</strain>
    </source>
</reference>
<evidence type="ECO:0000313" key="3">
    <source>
        <dbReference type="Proteomes" id="UP000295388"/>
    </source>
</evidence>
<dbReference type="Proteomes" id="UP000295388">
    <property type="component" value="Unassembled WGS sequence"/>
</dbReference>
<proteinExistence type="predicted"/>
<dbReference type="PANTHER" id="PTHR35525">
    <property type="entry name" value="BLL6575 PROTEIN"/>
    <property type="match status" value="1"/>
</dbReference>
<accession>A0A4R6KMK1</accession>
<evidence type="ECO:0000259" key="1">
    <source>
        <dbReference type="Pfam" id="PF11706"/>
    </source>
</evidence>
<dbReference type="Gene3D" id="1.10.3300.10">
    <property type="entry name" value="Jann2411-like domain"/>
    <property type="match status" value="1"/>
</dbReference>
<comment type="caution">
    <text evidence="2">The sequence shown here is derived from an EMBL/GenBank/DDBJ whole genome shotgun (WGS) entry which is preliminary data.</text>
</comment>
<gene>
    <name evidence="2" type="ORF">EV643_1037</name>
</gene>
<dbReference type="SUPFAM" id="SSF160904">
    <property type="entry name" value="Jann2411-like"/>
    <property type="match status" value="1"/>
</dbReference>